<feature type="transmembrane region" description="Helical" evidence="7">
    <location>
        <begin position="68"/>
        <end position="88"/>
    </location>
</feature>
<evidence type="ECO:0000313" key="9">
    <source>
        <dbReference type="EMBL" id="SFS07276.1"/>
    </source>
</evidence>
<reference evidence="9 10" key="1">
    <citation type="submission" date="2016-10" db="EMBL/GenBank/DDBJ databases">
        <authorList>
            <person name="de Groot N.N."/>
        </authorList>
    </citation>
    <scope>NUCLEOTIDE SEQUENCE [LARGE SCALE GENOMIC DNA]</scope>
    <source>
        <strain evidence="9 10">DSM 29433</strain>
    </source>
</reference>
<dbReference type="AlphaFoldDB" id="A0A1I6LV47"/>
<evidence type="ECO:0000256" key="5">
    <source>
        <dbReference type="ARBA" id="ARBA00022989"/>
    </source>
</evidence>
<evidence type="ECO:0000256" key="1">
    <source>
        <dbReference type="ARBA" id="ARBA00004651"/>
    </source>
</evidence>
<keyword evidence="10" id="KW-1185">Reference proteome</keyword>
<name>A0A1I6LV47_9RHOB</name>
<dbReference type="Gene3D" id="3.30.240.20">
    <property type="entry name" value="bsu07140 like domains"/>
    <property type="match status" value="1"/>
</dbReference>
<dbReference type="PANTHER" id="PTHR34582">
    <property type="entry name" value="UPF0702 TRANSMEMBRANE PROTEIN YCAP"/>
    <property type="match status" value="1"/>
</dbReference>
<protein>
    <recommendedName>
        <fullName evidence="8">YetF C-terminal domain-containing protein</fullName>
    </recommendedName>
</protein>
<dbReference type="InterPro" id="IPR023090">
    <property type="entry name" value="UPF0702_alpha/beta_dom_sf"/>
</dbReference>
<dbReference type="RefSeq" id="WP_090204509.1">
    <property type="nucleotide sequence ID" value="NZ_FOZM01000001.1"/>
</dbReference>
<evidence type="ECO:0000256" key="7">
    <source>
        <dbReference type="SAM" id="Phobius"/>
    </source>
</evidence>
<feature type="transmembrane region" description="Helical" evidence="7">
    <location>
        <begin position="45"/>
        <end position="62"/>
    </location>
</feature>
<dbReference type="Pfam" id="PF04239">
    <property type="entry name" value="DUF421"/>
    <property type="match status" value="1"/>
</dbReference>
<evidence type="ECO:0000256" key="4">
    <source>
        <dbReference type="ARBA" id="ARBA00022692"/>
    </source>
</evidence>
<accession>A0A1I6LV47</accession>
<comment type="subcellular location">
    <subcellularLocation>
        <location evidence="1">Cell membrane</location>
        <topology evidence="1">Multi-pass membrane protein</topology>
    </subcellularLocation>
</comment>
<dbReference type="GO" id="GO:0005886">
    <property type="term" value="C:plasma membrane"/>
    <property type="evidence" value="ECO:0007669"/>
    <property type="project" value="UniProtKB-SubCell"/>
</dbReference>
<dbReference type="OrthoDB" id="9793799at2"/>
<evidence type="ECO:0000256" key="3">
    <source>
        <dbReference type="ARBA" id="ARBA00022475"/>
    </source>
</evidence>
<keyword evidence="5 7" id="KW-1133">Transmembrane helix</keyword>
<proteinExistence type="inferred from homology"/>
<feature type="domain" description="YetF C-terminal" evidence="8">
    <location>
        <begin position="90"/>
        <end position="158"/>
    </location>
</feature>
<dbReference type="EMBL" id="FOZM01000001">
    <property type="protein sequence ID" value="SFS07276.1"/>
    <property type="molecule type" value="Genomic_DNA"/>
</dbReference>
<keyword evidence="6 7" id="KW-0472">Membrane</keyword>
<evidence type="ECO:0000256" key="6">
    <source>
        <dbReference type="ARBA" id="ARBA00023136"/>
    </source>
</evidence>
<dbReference type="STRING" id="1123755.SAMN05444714_0920"/>
<organism evidence="9 10">
    <name type="scientific">Yoonia litorea</name>
    <dbReference type="NCBI Taxonomy" id="1123755"/>
    <lineage>
        <taxon>Bacteria</taxon>
        <taxon>Pseudomonadati</taxon>
        <taxon>Pseudomonadota</taxon>
        <taxon>Alphaproteobacteria</taxon>
        <taxon>Rhodobacterales</taxon>
        <taxon>Paracoccaceae</taxon>
        <taxon>Yoonia</taxon>
    </lineage>
</organism>
<dbReference type="InterPro" id="IPR007353">
    <property type="entry name" value="DUF421"/>
</dbReference>
<feature type="transmembrane region" description="Helical" evidence="7">
    <location>
        <begin position="12"/>
        <end position="33"/>
    </location>
</feature>
<comment type="similarity">
    <text evidence="2">Belongs to the UPF0702 family.</text>
</comment>
<gene>
    <name evidence="9" type="ORF">SAMN05444714_0920</name>
</gene>
<keyword evidence="4 7" id="KW-0812">Transmembrane</keyword>
<dbReference type="Proteomes" id="UP000198926">
    <property type="component" value="Unassembled WGS sequence"/>
</dbReference>
<keyword evidence="3" id="KW-1003">Cell membrane</keyword>
<evidence type="ECO:0000313" key="10">
    <source>
        <dbReference type="Proteomes" id="UP000198926"/>
    </source>
</evidence>
<evidence type="ECO:0000259" key="8">
    <source>
        <dbReference type="Pfam" id="PF04239"/>
    </source>
</evidence>
<sequence>MQFFPDDLTELWQAAFGGILAYVAIIFAVRLMGLRSFAKMAPHDFAVTVAIGSVLAGAAMANSTPLSVPLMAIAVLFTLQWIATRLAARHDSVQSTISNTPLLLMDGPQILHDNLSAAHVSEADLIAKLREANVLHYDQVVAVVMEATGDISVLHRASDTDFDDRMLSHVSRHS</sequence>
<evidence type="ECO:0000256" key="2">
    <source>
        <dbReference type="ARBA" id="ARBA00006448"/>
    </source>
</evidence>
<dbReference type="PANTHER" id="PTHR34582:SF6">
    <property type="entry name" value="UPF0702 TRANSMEMBRANE PROTEIN YCAP"/>
    <property type="match status" value="1"/>
</dbReference>